<dbReference type="EMBL" id="QJNU01000398">
    <property type="protein sequence ID" value="RYP00046.1"/>
    <property type="molecule type" value="Genomic_DNA"/>
</dbReference>
<keyword evidence="2" id="KW-1185">Reference proteome</keyword>
<sequence>MATSPSVAENPPPYITADQNEADEVVQPVILVLTGLCICAETSGMTRLYELSQDIRQPSHGESKVSLSRVAWNVRTNADGTPRLTQRNRHIFDLKHLPSLLLKGFPYSLDPVSRSAAGKLGLKTLPFPRSGFKMVRLEPENGEGLPKGYKAMRRSDREAGTVFEIRKKRGHYEWIGPDGCRLAVEDDVADERKLIITAPTSRATADAMVASWSLRIWHNSIESNPENSTTCEPSSLTAAASLQIPTALLVPTSGVIHDVEFAQTSTDDTSGQPTAEEAAALPCYENVFARGEAMNPRPSQAGSTEPQLRHPMIQMGSHIQRRSCQ</sequence>
<evidence type="ECO:0000313" key="1">
    <source>
        <dbReference type="EMBL" id="RYP00046.1"/>
    </source>
</evidence>
<comment type="caution">
    <text evidence="1">The sequence shown here is derived from an EMBL/GenBank/DDBJ whole genome shotgun (WGS) entry which is preliminary data.</text>
</comment>
<dbReference type="OrthoDB" id="5207784at2759"/>
<proteinExistence type="predicted"/>
<organism evidence="1 2">
    <name type="scientific">Monosporascus ibericus</name>
    <dbReference type="NCBI Taxonomy" id="155417"/>
    <lineage>
        <taxon>Eukaryota</taxon>
        <taxon>Fungi</taxon>
        <taxon>Dikarya</taxon>
        <taxon>Ascomycota</taxon>
        <taxon>Pezizomycotina</taxon>
        <taxon>Sordariomycetes</taxon>
        <taxon>Xylariomycetidae</taxon>
        <taxon>Xylariales</taxon>
        <taxon>Xylariales incertae sedis</taxon>
        <taxon>Monosporascus</taxon>
    </lineage>
</organism>
<accession>A0A4Q4T7D8</accession>
<gene>
    <name evidence="1" type="ORF">DL764_006622</name>
</gene>
<name>A0A4Q4T7D8_9PEZI</name>
<reference evidence="1 2" key="1">
    <citation type="submission" date="2018-06" db="EMBL/GenBank/DDBJ databases">
        <title>Complete Genomes of Monosporascus.</title>
        <authorList>
            <person name="Robinson A.J."/>
            <person name="Natvig D.O."/>
        </authorList>
    </citation>
    <scope>NUCLEOTIDE SEQUENCE [LARGE SCALE GENOMIC DNA]</scope>
    <source>
        <strain evidence="1 2">CBS 110550</strain>
    </source>
</reference>
<dbReference type="AlphaFoldDB" id="A0A4Q4T7D8"/>
<dbReference type="Proteomes" id="UP000293360">
    <property type="component" value="Unassembled WGS sequence"/>
</dbReference>
<evidence type="ECO:0000313" key="2">
    <source>
        <dbReference type="Proteomes" id="UP000293360"/>
    </source>
</evidence>
<protein>
    <submittedName>
        <fullName evidence="1">Uncharacterized protein</fullName>
    </submittedName>
</protein>